<dbReference type="Proteomes" id="UP000215441">
    <property type="component" value="Unassembled WGS sequence"/>
</dbReference>
<dbReference type="CDD" id="cd02440">
    <property type="entry name" value="AdoMet_MTases"/>
    <property type="match status" value="1"/>
</dbReference>
<dbReference type="GO" id="GO:0031167">
    <property type="term" value="P:rRNA methylation"/>
    <property type="evidence" value="ECO:0007669"/>
    <property type="project" value="InterPro"/>
</dbReference>
<dbReference type="NCBIfam" id="TIGR00095">
    <property type="entry name" value="16S rRNA (guanine(966)-N(2))-methyltransferase RsmD"/>
    <property type="match status" value="1"/>
</dbReference>
<organism evidence="4 5">
    <name type="scientific">Acidovorax kalamii</name>
    <dbReference type="NCBI Taxonomy" id="2004485"/>
    <lineage>
        <taxon>Bacteria</taxon>
        <taxon>Pseudomonadati</taxon>
        <taxon>Pseudomonadota</taxon>
        <taxon>Betaproteobacteria</taxon>
        <taxon>Burkholderiales</taxon>
        <taxon>Comamonadaceae</taxon>
        <taxon>Acidovorax</taxon>
    </lineage>
</organism>
<dbReference type="InterPro" id="IPR029063">
    <property type="entry name" value="SAM-dependent_MTases_sf"/>
</dbReference>
<keyword evidence="2 4" id="KW-0808">Transferase</keyword>
<dbReference type="PANTHER" id="PTHR43542:SF1">
    <property type="entry name" value="METHYLTRANSFERASE"/>
    <property type="match status" value="1"/>
</dbReference>
<keyword evidence="1 4" id="KW-0489">Methyltransferase</keyword>
<proteinExistence type="predicted"/>
<dbReference type="InterPro" id="IPR004398">
    <property type="entry name" value="RNA_MeTrfase_RsmD"/>
</dbReference>
<feature type="region of interest" description="Disordered" evidence="3">
    <location>
        <begin position="22"/>
        <end position="42"/>
    </location>
</feature>
<evidence type="ECO:0000256" key="2">
    <source>
        <dbReference type="ARBA" id="ARBA00022679"/>
    </source>
</evidence>
<accession>A0A235EH27</accession>
<dbReference type="EMBL" id="NOIG01000012">
    <property type="protein sequence ID" value="OYD48324.1"/>
    <property type="molecule type" value="Genomic_DNA"/>
</dbReference>
<dbReference type="Pfam" id="PF03602">
    <property type="entry name" value="Cons_hypoth95"/>
    <property type="match status" value="1"/>
</dbReference>
<dbReference type="PANTHER" id="PTHR43542">
    <property type="entry name" value="METHYLTRANSFERASE"/>
    <property type="match status" value="1"/>
</dbReference>
<keyword evidence="5" id="KW-1185">Reference proteome</keyword>
<name>A0A235EH27_9BURK</name>
<comment type="caution">
    <text evidence="4">The sequence shown here is derived from an EMBL/GenBank/DDBJ whole genome shotgun (WGS) entry which is preliminary data.</text>
</comment>
<dbReference type="AlphaFoldDB" id="A0A235EH27"/>
<evidence type="ECO:0000313" key="4">
    <source>
        <dbReference type="EMBL" id="OYD48324.1"/>
    </source>
</evidence>
<dbReference type="Gene3D" id="3.40.50.150">
    <property type="entry name" value="Vaccinia Virus protein VP39"/>
    <property type="match status" value="1"/>
</dbReference>
<evidence type="ECO:0000256" key="3">
    <source>
        <dbReference type="SAM" id="MobiDB-lite"/>
    </source>
</evidence>
<dbReference type="GO" id="GO:0008168">
    <property type="term" value="F:methyltransferase activity"/>
    <property type="evidence" value="ECO:0007669"/>
    <property type="project" value="UniProtKB-KW"/>
</dbReference>
<protein>
    <submittedName>
        <fullName evidence="4">16S rRNA (Guanine(966)-N(2))-methyltransferase RsmD</fullName>
    </submittedName>
</protein>
<evidence type="ECO:0000256" key="1">
    <source>
        <dbReference type="ARBA" id="ARBA00022603"/>
    </source>
</evidence>
<dbReference type="SUPFAM" id="SSF53335">
    <property type="entry name" value="S-adenosyl-L-methionine-dependent methyltransferases"/>
    <property type="match status" value="1"/>
</dbReference>
<dbReference type="RefSeq" id="WP_094291331.1">
    <property type="nucleotide sequence ID" value="NZ_NOIG01000012.1"/>
</dbReference>
<gene>
    <name evidence="4" type="primary">rsmD</name>
    <name evidence="4" type="ORF">CBY09_20040</name>
</gene>
<sequence>MSRSTLRGSAITAEIRKAQAAAAAAPVAPKKGAKDKPAAAAAAPKGAGEIRIIGGQWKRTRLPVAQRPGLRPTPDRVRETLFNWLGQDLSGWRCLDAFAGTGALGLEAASRGAAAVQLVESDAALVAQLQVLQAKLQASAVRVQRGDGVAALKQAAPASVDLVLLDPPFDGDLFAPALQAAAKAVAAEGFIYLEAPRAWTDEELAPSGLVLYRHLKAGAVHAHLLKRS</sequence>
<evidence type="ECO:0000313" key="5">
    <source>
        <dbReference type="Proteomes" id="UP000215441"/>
    </source>
</evidence>
<reference evidence="4 5" key="1">
    <citation type="submission" date="2017-07" db="EMBL/GenBank/DDBJ databases">
        <title>Acidovorax KNDSW TSA 6 genome sequence and assembly.</title>
        <authorList>
            <person name="Mayilraj S."/>
        </authorList>
    </citation>
    <scope>NUCLEOTIDE SEQUENCE [LARGE SCALE GENOMIC DNA]</scope>
    <source>
        <strain evidence="4 5">KNDSW-TSA6</strain>
    </source>
</reference>
<dbReference type="OrthoDB" id="9803017at2"/>